<dbReference type="PANTHER" id="PTHR24074">
    <property type="entry name" value="CO-CHAPERONE PROTEIN DJLA"/>
    <property type="match status" value="1"/>
</dbReference>
<evidence type="ECO:0000256" key="1">
    <source>
        <dbReference type="SAM" id="MobiDB-lite"/>
    </source>
</evidence>
<evidence type="ECO:0000259" key="3">
    <source>
        <dbReference type="PROSITE" id="PS50076"/>
    </source>
</evidence>
<dbReference type="SUPFAM" id="SSF46565">
    <property type="entry name" value="Chaperone J-domain"/>
    <property type="match status" value="1"/>
</dbReference>
<dbReference type="SMART" id="SM00271">
    <property type="entry name" value="DnaJ"/>
    <property type="match status" value="1"/>
</dbReference>
<dbReference type="PROSITE" id="PS50076">
    <property type="entry name" value="DNAJ_2"/>
    <property type="match status" value="1"/>
</dbReference>
<accession>A0A3B1D5P8</accession>
<dbReference type="InterPro" id="IPR036869">
    <property type="entry name" value="J_dom_sf"/>
</dbReference>
<dbReference type="PRINTS" id="PR00625">
    <property type="entry name" value="JDOMAIN"/>
</dbReference>
<feature type="domain" description="J" evidence="3">
    <location>
        <begin position="78"/>
        <end position="145"/>
    </location>
</feature>
<dbReference type="EMBL" id="UOGH01000202">
    <property type="protein sequence ID" value="VAX31298.1"/>
    <property type="molecule type" value="Genomic_DNA"/>
</dbReference>
<feature type="transmembrane region" description="Helical" evidence="2">
    <location>
        <begin position="6"/>
        <end position="39"/>
    </location>
</feature>
<evidence type="ECO:0000256" key="2">
    <source>
        <dbReference type="SAM" id="Phobius"/>
    </source>
</evidence>
<feature type="compositionally biased region" description="Polar residues" evidence="1">
    <location>
        <begin position="51"/>
        <end position="69"/>
    </location>
</feature>
<dbReference type="AlphaFoldDB" id="A0A3B1D5P8"/>
<evidence type="ECO:0000313" key="4">
    <source>
        <dbReference type="EMBL" id="VAX31298.1"/>
    </source>
</evidence>
<keyword evidence="2" id="KW-1133">Transmembrane helix</keyword>
<proteinExistence type="predicted"/>
<dbReference type="InterPro" id="IPR001623">
    <property type="entry name" value="DnaJ_domain"/>
</dbReference>
<protein>
    <recommendedName>
        <fullName evidence="3">J domain-containing protein</fullName>
    </recommendedName>
</protein>
<reference evidence="4" key="1">
    <citation type="submission" date="2018-06" db="EMBL/GenBank/DDBJ databases">
        <authorList>
            <person name="Zhirakovskaya E."/>
        </authorList>
    </citation>
    <scope>NUCLEOTIDE SEQUENCE</scope>
</reference>
<name>A0A3B1D5P8_9ZZZZ</name>
<dbReference type="Pfam" id="PF00226">
    <property type="entry name" value="DnaJ"/>
    <property type="match status" value="1"/>
</dbReference>
<dbReference type="InterPro" id="IPR050817">
    <property type="entry name" value="DjlA_DnaK_co-chaperone"/>
</dbReference>
<organism evidence="4">
    <name type="scientific">hydrothermal vent metagenome</name>
    <dbReference type="NCBI Taxonomy" id="652676"/>
    <lineage>
        <taxon>unclassified sequences</taxon>
        <taxon>metagenomes</taxon>
        <taxon>ecological metagenomes</taxon>
    </lineage>
</organism>
<sequence>MGNASYYIWLIVLLIYIISPLDLFPGFFDDLIAIGLLYYLSYRKTARGKQGTYSHTNTRHNSGSQSQQQEPRRLSLEEAYRTLGVSPDASWEEIKKAYKEKISKCHPDKVSHLNEELQEKAEELTLRLNNTLEVIKKSNGNRSQH</sequence>
<keyword evidence="2" id="KW-0472">Membrane</keyword>
<gene>
    <name evidence="4" type="ORF">MNBD_NITROSPIRAE02-1056</name>
</gene>
<dbReference type="CDD" id="cd06257">
    <property type="entry name" value="DnaJ"/>
    <property type="match status" value="1"/>
</dbReference>
<keyword evidence="2" id="KW-0812">Transmembrane</keyword>
<dbReference type="Gene3D" id="1.10.287.110">
    <property type="entry name" value="DnaJ domain"/>
    <property type="match status" value="1"/>
</dbReference>
<feature type="region of interest" description="Disordered" evidence="1">
    <location>
        <begin position="50"/>
        <end position="73"/>
    </location>
</feature>